<feature type="transmembrane region" description="Helical" evidence="5">
    <location>
        <begin position="108"/>
        <end position="127"/>
    </location>
</feature>
<keyword evidence="7" id="KW-1185">Reference proteome</keyword>
<evidence type="ECO:0000256" key="5">
    <source>
        <dbReference type="SAM" id="Phobius"/>
    </source>
</evidence>
<protein>
    <submittedName>
        <fullName evidence="6">Divalent metal cation (Fe/Co/Zn/Cd) transporter</fullName>
    </submittedName>
</protein>
<evidence type="ECO:0000313" key="7">
    <source>
        <dbReference type="Proteomes" id="UP000548978"/>
    </source>
</evidence>
<evidence type="ECO:0000256" key="3">
    <source>
        <dbReference type="ARBA" id="ARBA00022989"/>
    </source>
</evidence>
<feature type="transmembrane region" description="Helical" evidence="5">
    <location>
        <begin position="148"/>
        <end position="168"/>
    </location>
</feature>
<proteinExistence type="predicted"/>
<dbReference type="EMBL" id="JACIJB010000007">
    <property type="protein sequence ID" value="MBB5660970.1"/>
    <property type="molecule type" value="Genomic_DNA"/>
</dbReference>
<organism evidence="6 7">
    <name type="scientific">Brevundimonas halotolerans</name>
    <dbReference type="NCBI Taxonomy" id="69670"/>
    <lineage>
        <taxon>Bacteria</taxon>
        <taxon>Pseudomonadati</taxon>
        <taxon>Pseudomonadota</taxon>
        <taxon>Alphaproteobacteria</taxon>
        <taxon>Caulobacterales</taxon>
        <taxon>Caulobacteraceae</taxon>
        <taxon>Brevundimonas</taxon>
    </lineage>
</organism>
<feature type="transmembrane region" description="Helical" evidence="5">
    <location>
        <begin position="82"/>
        <end position="102"/>
    </location>
</feature>
<name>A0A7W9E8P5_9CAUL</name>
<evidence type="ECO:0000256" key="4">
    <source>
        <dbReference type="ARBA" id="ARBA00023136"/>
    </source>
</evidence>
<dbReference type="InterPro" id="IPR027469">
    <property type="entry name" value="Cation_efflux_TMD_sf"/>
</dbReference>
<sequence>MTTPPSSQFGQSLTGTWAVWALVMGIVALKVFAARATGSVGALTALTDSIMDLLALGLVAGAGRTMQTLASDARIRRLKGSMVMAAGAFMALVCLARIIQPVPLSGGFWGPGAALAIIGLTLGLAWLRGRAAAARPSGVRGEVRDQSIAELAAAGVLALGLVAGVLLGAPALDAAAGLILAIWMVWGGWALIRTADDTTHAGAPTLVPGTPPVRRGPWG</sequence>
<dbReference type="SUPFAM" id="SSF161111">
    <property type="entry name" value="Cation efflux protein transmembrane domain-like"/>
    <property type="match status" value="1"/>
</dbReference>
<reference evidence="6 7" key="1">
    <citation type="submission" date="2020-08" db="EMBL/GenBank/DDBJ databases">
        <title>Genomic Encyclopedia of Type Strains, Phase IV (KMG-IV): sequencing the most valuable type-strain genomes for metagenomic binning, comparative biology and taxonomic classification.</title>
        <authorList>
            <person name="Goeker M."/>
        </authorList>
    </citation>
    <scope>NUCLEOTIDE SEQUENCE [LARGE SCALE GENOMIC DNA]</scope>
    <source>
        <strain evidence="6 7">DSM 24448</strain>
    </source>
</reference>
<dbReference type="Proteomes" id="UP000548978">
    <property type="component" value="Unassembled WGS sequence"/>
</dbReference>
<accession>A0A7W9E8P5</accession>
<dbReference type="RefSeq" id="WP_183211097.1">
    <property type="nucleotide sequence ID" value="NZ_JACIJB010000007.1"/>
</dbReference>
<keyword evidence="2 5" id="KW-0812">Transmembrane</keyword>
<dbReference type="GO" id="GO:0016020">
    <property type="term" value="C:membrane"/>
    <property type="evidence" value="ECO:0007669"/>
    <property type="project" value="UniProtKB-SubCell"/>
</dbReference>
<dbReference type="Gene3D" id="1.20.1510.10">
    <property type="entry name" value="Cation efflux protein transmembrane domain"/>
    <property type="match status" value="1"/>
</dbReference>
<evidence type="ECO:0000313" key="6">
    <source>
        <dbReference type="EMBL" id="MBB5660970.1"/>
    </source>
</evidence>
<gene>
    <name evidence="6" type="ORF">FHS65_001728</name>
</gene>
<feature type="transmembrane region" description="Helical" evidence="5">
    <location>
        <begin position="39"/>
        <end position="61"/>
    </location>
</feature>
<feature type="transmembrane region" description="Helical" evidence="5">
    <location>
        <begin position="12"/>
        <end position="33"/>
    </location>
</feature>
<evidence type="ECO:0000256" key="1">
    <source>
        <dbReference type="ARBA" id="ARBA00004141"/>
    </source>
</evidence>
<feature type="transmembrane region" description="Helical" evidence="5">
    <location>
        <begin position="174"/>
        <end position="192"/>
    </location>
</feature>
<keyword evidence="3 5" id="KW-1133">Transmembrane helix</keyword>
<comment type="subcellular location">
    <subcellularLocation>
        <location evidence="1">Membrane</location>
        <topology evidence="1">Multi-pass membrane protein</topology>
    </subcellularLocation>
</comment>
<dbReference type="AlphaFoldDB" id="A0A7W9E8P5"/>
<evidence type="ECO:0000256" key="2">
    <source>
        <dbReference type="ARBA" id="ARBA00022692"/>
    </source>
</evidence>
<keyword evidence="4 5" id="KW-0472">Membrane</keyword>
<comment type="caution">
    <text evidence="6">The sequence shown here is derived from an EMBL/GenBank/DDBJ whole genome shotgun (WGS) entry which is preliminary data.</text>
</comment>